<gene>
    <name evidence="1" type="ORF">EHUX00137_LOCUS44571</name>
    <name evidence="2" type="ORF">EHUX00137_LOCUS44576</name>
</gene>
<dbReference type="AlphaFoldDB" id="A0A6V2Y8K6"/>
<name>A0A6V2Y8K6_EMIHU</name>
<evidence type="ECO:0000313" key="2">
    <source>
        <dbReference type="EMBL" id="CAE0594731.1"/>
    </source>
</evidence>
<organism evidence="1">
    <name type="scientific">Emiliania huxleyi</name>
    <name type="common">Coccolithophore</name>
    <name type="synonym">Pontosphaera huxleyi</name>
    <dbReference type="NCBI Taxonomy" id="2903"/>
    <lineage>
        <taxon>Eukaryota</taxon>
        <taxon>Haptista</taxon>
        <taxon>Haptophyta</taxon>
        <taxon>Prymnesiophyceae</taxon>
        <taxon>Isochrysidales</taxon>
        <taxon>Noelaerhabdaceae</taxon>
        <taxon>Emiliania</taxon>
    </lineage>
</organism>
<protein>
    <submittedName>
        <fullName evidence="1">Uncharacterized protein</fullName>
    </submittedName>
</protein>
<evidence type="ECO:0000313" key="1">
    <source>
        <dbReference type="EMBL" id="CAE0594723.1"/>
    </source>
</evidence>
<sequence length="168" mass="18065">MVAVYSEGVDGFSISGNPKVPTPVTLREGITLISNSFSLGQNDYVVLTVEAPNALTSISLVDLQPRDYVGVLLIERLPSPGAPITYEYDVASSDFNQTHPADGLLGWAMLQEDAIGDSILGERAAGSDEVTYYPGASGWSQPLSQGHYGFFLSPERRAYSQHLGHAFL</sequence>
<proteinExistence type="predicted"/>
<reference evidence="1" key="1">
    <citation type="submission" date="2021-01" db="EMBL/GenBank/DDBJ databases">
        <authorList>
            <person name="Corre E."/>
            <person name="Pelletier E."/>
            <person name="Niang G."/>
            <person name="Scheremetjew M."/>
            <person name="Finn R."/>
            <person name="Kale V."/>
            <person name="Holt S."/>
            <person name="Cochrane G."/>
            <person name="Meng A."/>
            <person name="Brown T."/>
            <person name="Cohen L."/>
        </authorList>
    </citation>
    <scope>NUCLEOTIDE SEQUENCE</scope>
    <source>
        <strain evidence="1">379</strain>
    </source>
</reference>
<dbReference type="EMBL" id="HBIR01057311">
    <property type="protein sequence ID" value="CAE0594723.1"/>
    <property type="molecule type" value="Transcribed_RNA"/>
</dbReference>
<dbReference type="EMBL" id="HBIR01057320">
    <property type="protein sequence ID" value="CAE0594731.1"/>
    <property type="molecule type" value="Transcribed_RNA"/>
</dbReference>
<accession>A0A6V2Y8K6</accession>